<dbReference type="EMBL" id="LRVM01000003">
    <property type="protein sequence ID" value="KXL53371.1"/>
    <property type="molecule type" value="Genomic_DNA"/>
</dbReference>
<organism evidence="2 3">
    <name type="scientific">Anaerotignum neopropionicum</name>
    <dbReference type="NCBI Taxonomy" id="36847"/>
    <lineage>
        <taxon>Bacteria</taxon>
        <taxon>Bacillati</taxon>
        <taxon>Bacillota</taxon>
        <taxon>Clostridia</taxon>
        <taxon>Lachnospirales</taxon>
        <taxon>Anaerotignaceae</taxon>
        <taxon>Anaerotignum</taxon>
    </lineage>
</organism>
<dbReference type="Gene3D" id="2.60.40.3350">
    <property type="match status" value="1"/>
</dbReference>
<evidence type="ECO:0000313" key="2">
    <source>
        <dbReference type="EMBL" id="KXL53371.1"/>
    </source>
</evidence>
<protein>
    <recommendedName>
        <fullName evidence="1">BppU N-terminal domain-containing protein</fullName>
    </recommendedName>
</protein>
<accession>A0A136WFR9</accession>
<dbReference type="Proteomes" id="UP000070539">
    <property type="component" value="Unassembled WGS sequence"/>
</dbReference>
<feature type="domain" description="BppU N-terminal" evidence="1">
    <location>
        <begin position="8"/>
        <end position="129"/>
    </location>
</feature>
<dbReference type="InterPro" id="IPR018913">
    <property type="entry name" value="BppU_N"/>
</dbReference>
<evidence type="ECO:0000259" key="1">
    <source>
        <dbReference type="Pfam" id="PF10651"/>
    </source>
</evidence>
<dbReference type="RefSeq" id="WP_066086353.1">
    <property type="nucleotide sequence ID" value="NZ_LRVM01000003.1"/>
</dbReference>
<dbReference type="OrthoDB" id="1934302at2"/>
<name>A0A136WFR9_9FIRM</name>
<keyword evidence="3" id="KW-1185">Reference proteome</keyword>
<proteinExistence type="predicted"/>
<dbReference type="STRING" id="36847.CLNEO_13420"/>
<sequence length="344" mass="37066">MAQVYKKLEIDVNKEVTAIITAVQNDASSRYLDVVLLDGSTAINLTGHEVRIYGKKADDKEFYNNGEITNATAGRCQFELTSQALAVAQDLEVQIIIFKDNVEILSTQPFKIHVVASLISSGAVESSNEYGALVVLYQNLYEAYDLMTDMVQNMGTKGTIATERNLDTFWQMLEYMAEYLDTDLTTLLNQVLSEANVQGVIDRLGNTVDTGGTTTAGTVMGKLNGLLSVKKYKVYKKLTTTTPPGTTKIILSVSGAGEFYGLQGTLTGVTVIADGVEYSNLSGGTNYIYKPSVASSGDGLFCEANTSSKTSNYSTGVMPFKDSFVVVVSGNTGVEVGIAYALYE</sequence>
<evidence type="ECO:0000313" key="3">
    <source>
        <dbReference type="Proteomes" id="UP000070539"/>
    </source>
</evidence>
<dbReference type="AlphaFoldDB" id="A0A136WFR9"/>
<dbReference type="Pfam" id="PF10651">
    <property type="entry name" value="BppU_N"/>
    <property type="match status" value="1"/>
</dbReference>
<comment type="caution">
    <text evidence="2">The sequence shown here is derived from an EMBL/GenBank/DDBJ whole genome shotgun (WGS) entry which is preliminary data.</text>
</comment>
<gene>
    <name evidence="2" type="ORF">CLNEO_13420</name>
</gene>
<reference evidence="2 3" key="1">
    <citation type="submission" date="2016-01" db="EMBL/GenBank/DDBJ databases">
        <title>Genome sequence of Clostridium neopropionicum X4, DSM-3847.</title>
        <authorList>
            <person name="Poehlein A."/>
            <person name="Beck M.H."/>
            <person name="Bengelsdorf F.R."/>
            <person name="Daniel R."/>
            <person name="Duerre P."/>
        </authorList>
    </citation>
    <scope>NUCLEOTIDE SEQUENCE [LARGE SCALE GENOMIC DNA]</scope>
    <source>
        <strain evidence="2 3">DSM-3847</strain>
    </source>
</reference>